<organism evidence="1 2">
    <name type="scientific">Polyangium jinanense</name>
    <dbReference type="NCBI Taxonomy" id="2829994"/>
    <lineage>
        <taxon>Bacteria</taxon>
        <taxon>Pseudomonadati</taxon>
        <taxon>Myxococcota</taxon>
        <taxon>Polyangia</taxon>
        <taxon>Polyangiales</taxon>
        <taxon>Polyangiaceae</taxon>
        <taxon>Polyangium</taxon>
    </lineage>
</organism>
<evidence type="ECO:0000313" key="2">
    <source>
        <dbReference type="Proteomes" id="UP001151081"/>
    </source>
</evidence>
<dbReference type="EMBL" id="JAGTJJ010000021">
    <property type="protein sequence ID" value="MDC3984462.1"/>
    <property type="molecule type" value="Genomic_DNA"/>
</dbReference>
<gene>
    <name evidence="1" type="ORF">KEG57_28405</name>
</gene>
<sequence>MPNDPSDPRPPPHQRSIYVAPNQKGQVICLIPRFHWYSALLPSERDVVEIRVRDSSGEVAGALDVGPEGMQVDGRRRIDFTRFPPTVDHEISIGTEHARHAPRLRMRIDALCAAFINEDAGSVARAITVLPPDEE</sequence>
<comment type="caution">
    <text evidence="1">The sequence shown here is derived from an EMBL/GenBank/DDBJ whole genome shotgun (WGS) entry which is preliminary data.</text>
</comment>
<accession>A0A9X3X548</accession>
<protein>
    <submittedName>
        <fullName evidence="1">Uncharacterized protein</fullName>
    </submittedName>
</protein>
<proteinExistence type="predicted"/>
<keyword evidence="2" id="KW-1185">Reference proteome</keyword>
<dbReference type="Proteomes" id="UP001151081">
    <property type="component" value="Unassembled WGS sequence"/>
</dbReference>
<name>A0A9X3X548_9BACT</name>
<dbReference type="AlphaFoldDB" id="A0A9X3X548"/>
<dbReference type="RefSeq" id="WP_272458968.1">
    <property type="nucleotide sequence ID" value="NZ_JAGTJJ010000021.1"/>
</dbReference>
<evidence type="ECO:0000313" key="1">
    <source>
        <dbReference type="EMBL" id="MDC3984462.1"/>
    </source>
</evidence>
<reference evidence="1 2" key="1">
    <citation type="submission" date="2021-04" db="EMBL/GenBank/DDBJ databases">
        <title>Genome analysis of Polyangium sp.</title>
        <authorList>
            <person name="Li Y."/>
            <person name="Wang J."/>
        </authorList>
    </citation>
    <scope>NUCLEOTIDE SEQUENCE [LARGE SCALE GENOMIC DNA]</scope>
    <source>
        <strain evidence="1 2">SDU14</strain>
    </source>
</reference>